<evidence type="ECO:0000259" key="2">
    <source>
        <dbReference type="PROSITE" id="PS50217"/>
    </source>
</evidence>
<evidence type="ECO:0000313" key="3">
    <source>
        <dbReference type="EMBL" id="KIW10818.1"/>
    </source>
</evidence>
<protein>
    <recommendedName>
        <fullName evidence="2">BZIP domain-containing protein</fullName>
    </recommendedName>
</protein>
<feature type="region of interest" description="Disordered" evidence="1">
    <location>
        <begin position="195"/>
        <end position="230"/>
    </location>
</feature>
<dbReference type="PROSITE" id="PS00036">
    <property type="entry name" value="BZIP_BASIC"/>
    <property type="match status" value="1"/>
</dbReference>
<evidence type="ECO:0000313" key="4">
    <source>
        <dbReference type="Proteomes" id="UP000053328"/>
    </source>
</evidence>
<feature type="domain" description="BZIP" evidence="2">
    <location>
        <begin position="130"/>
        <end position="173"/>
    </location>
</feature>
<reference evidence="3 4" key="1">
    <citation type="submission" date="2015-01" db="EMBL/GenBank/DDBJ databases">
        <title>The Genome Sequence of Exophiala spinifera CBS89968.</title>
        <authorList>
            <consortium name="The Broad Institute Genomics Platform"/>
            <person name="Cuomo C."/>
            <person name="de Hoog S."/>
            <person name="Gorbushina A."/>
            <person name="Stielow B."/>
            <person name="Teixiera M."/>
            <person name="Abouelleil A."/>
            <person name="Chapman S.B."/>
            <person name="Priest M."/>
            <person name="Young S.K."/>
            <person name="Wortman J."/>
            <person name="Nusbaum C."/>
            <person name="Birren B."/>
        </authorList>
    </citation>
    <scope>NUCLEOTIDE SEQUENCE [LARGE SCALE GENOMIC DNA]</scope>
    <source>
        <strain evidence="3 4">CBS 89968</strain>
    </source>
</reference>
<dbReference type="SUPFAM" id="SSF57959">
    <property type="entry name" value="Leucine zipper domain"/>
    <property type="match status" value="1"/>
</dbReference>
<dbReference type="GO" id="GO:0003700">
    <property type="term" value="F:DNA-binding transcription factor activity"/>
    <property type="evidence" value="ECO:0007669"/>
    <property type="project" value="InterPro"/>
</dbReference>
<evidence type="ECO:0000256" key="1">
    <source>
        <dbReference type="SAM" id="MobiDB-lite"/>
    </source>
</evidence>
<feature type="region of interest" description="Disordered" evidence="1">
    <location>
        <begin position="1"/>
        <end position="20"/>
    </location>
</feature>
<dbReference type="Gene3D" id="1.20.5.170">
    <property type="match status" value="1"/>
</dbReference>
<accession>A0A0D2AVQ2</accession>
<keyword evidence="4" id="KW-1185">Reference proteome</keyword>
<dbReference type="VEuPathDB" id="FungiDB:PV08_10117"/>
<organism evidence="3 4">
    <name type="scientific">Exophiala spinifera</name>
    <dbReference type="NCBI Taxonomy" id="91928"/>
    <lineage>
        <taxon>Eukaryota</taxon>
        <taxon>Fungi</taxon>
        <taxon>Dikarya</taxon>
        <taxon>Ascomycota</taxon>
        <taxon>Pezizomycotina</taxon>
        <taxon>Eurotiomycetes</taxon>
        <taxon>Chaetothyriomycetidae</taxon>
        <taxon>Chaetothyriales</taxon>
        <taxon>Herpotrichiellaceae</taxon>
        <taxon>Exophiala</taxon>
    </lineage>
</organism>
<dbReference type="CDD" id="cd14686">
    <property type="entry name" value="bZIP"/>
    <property type="match status" value="1"/>
</dbReference>
<feature type="compositionally biased region" description="Basic residues" evidence="1">
    <location>
        <begin position="132"/>
        <end position="150"/>
    </location>
</feature>
<name>A0A0D2AVQ2_9EURO</name>
<dbReference type="RefSeq" id="XP_016231034.1">
    <property type="nucleotide sequence ID" value="XM_016384432.1"/>
</dbReference>
<dbReference type="OrthoDB" id="4159201at2759"/>
<dbReference type="PROSITE" id="PS50217">
    <property type="entry name" value="BZIP"/>
    <property type="match status" value="1"/>
</dbReference>
<proteinExistence type="predicted"/>
<dbReference type="GeneID" id="27337200"/>
<dbReference type="EMBL" id="KN847499">
    <property type="protein sequence ID" value="KIW10818.1"/>
    <property type="molecule type" value="Genomic_DNA"/>
</dbReference>
<dbReference type="InterPro" id="IPR004827">
    <property type="entry name" value="bZIP"/>
</dbReference>
<sequence length="230" mass="25744">MLSTTQQGPGAADLTSDPYQGIPMTDYHDWSFVPSSMYQDNDPNQVVDFFLDSLHEESAQAEHIRRASSVIESDSSDIGSLRHHQLSGSYMLPRDLPSPAPSSSYGRLDLRSAEDTPLRGVLVPVVLSDKERRHRRREQNRKAQHAFREKRKAEARRVENELAELKSQLAKIRYDAATSGWTICVKCRNFFPPGVNASTDADAEPKTPPYVDSLFRSSGPSGRDDCHRSG</sequence>
<dbReference type="HOGENOM" id="CLU_093218_0_0_1"/>
<dbReference type="AlphaFoldDB" id="A0A0D2AVQ2"/>
<dbReference type="InterPro" id="IPR046347">
    <property type="entry name" value="bZIP_sf"/>
</dbReference>
<dbReference type="Proteomes" id="UP000053328">
    <property type="component" value="Unassembled WGS sequence"/>
</dbReference>
<gene>
    <name evidence="3" type="ORF">PV08_10117</name>
</gene>
<feature type="region of interest" description="Disordered" evidence="1">
    <location>
        <begin position="132"/>
        <end position="152"/>
    </location>
</feature>